<dbReference type="InterPro" id="IPR015421">
    <property type="entry name" value="PyrdxlP-dep_Trfase_major"/>
</dbReference>
<evidence type="ECO:0000313" key="7">
    <source>
        <dbReference type="EMBL" id="MBB3998187.1"/>
    </source>
</evidence>
<dbReference type="PANTHER" id="PTHR11986:SF79">
    <property type="entry name" value="ACETYLORNITHINE AMINOTRANSFERASE, MITOCHONDRIAL"/>
    <property type="match status" value="1"/>
</dbReference>
<dbReference type="Pfam" id="PF00202">
    <property type="entry name" value="Aminotran_3"/>
    <property type="match status" value="1"/>
</dbReference>
<dbReference type="PROSITE" id="PS00600">
    <property type="entry name" value="AA_TRANSFER_CLASS_3"/>
    <property type="match status" value="1"/>
</dbReference>
<keyword evidence="8" id="KW-1185">Reference proteome</keyword>
<sequence length="484" mass="52528">MLDRPIAAPPSLDAAARVGPAKPDMLTLDQAKAMDVGTMADLFKEHINPGQFHFMKLLGFHKVKVERAEGMFYVDQNGRKILDFFGGFGSLAFGHNHPRILAARQQFQDEKRHEIAIAFLSQYAAALAKNVAACSPGDLDMVFLGSSGSEAMEAAIKVAERASGRKNCKIVHAENSFHGKTKGVLSITDSPLYKGEFKLVDNTYKVPFGDLAALTAVVRSDPDVGVVVLETIQGGGGIIEASTEYWQGVRALCDQHKVIWVADEVQCGYGRSGKFYAFEHHGVVPDVTALAKSFGGGKAAMAAMVARRDVYMKAYGTPKTAMIHAHATFGGIGEGCATSIEALNTLYDEDLIGNAAVVGDYLLERLRALQEKYPSLIKEVRGRGLMVGLEFHDFSKTLPFALRPMVALLDEKLKGSLSGFIGALMLKDYDCLVAFTEYNRNVIRLEPPLICSHDNVDQFCDALDDLLGRGIVSIVTSFVKSQVG</sequence>
<proteinExistence type="inferred from homology"/>
<name>A0A7W6EF01_9HYPH</name>
<comment type="similarity">
    <text evidence="6">Belongs to the class-III pyridoxal-phosphate-dependent aminotransferase family.</text>
</comment>
<dbReference type="SUPFAM" id="SSF53383">
    <property type="entry name" value="PLP-dependent transferases"/>
    <property type="match status" value="1"/>
</dbReference>
<dbReference type="InterPro" id="IPR049704">
    <property type="entry name" value="Aminotrans_3_PPA_site"/>
</dbReference>
<dbReference type="AlphaFoldDB" id="A0A7W6EF01"/>
<protein>
    <submittedName>
        <fullName evidence="7">Acetylornithine/succinyldiaminopimelate/putresci ne aminotransferase</fullName>
    </submittedName>
</protein>
<dbReference type="GO" id="GO:0042802">
    <property type="term" value="F:identical protein binding"/>
    <property type="evidence" value="ECO:0007669"/>
    <property type="project" value="TreeGrafter"/>
</dbReference>
<dbReference type="Gene3D" id="3.40.640.10">
    <property type="entry name" value="Type I PLP-dependent aspartate aminotransferase-like (Major domain)"/>
    <property type="match status" value="1"/>
</dbReference>
<dbReference type="InterPro" id="IPR005814">
    <property type="entry name" value="Aminotrans_3"/>
</dbReference>
<dbReference type="PANTHER" id="PTHR11986">
    <property type="entry name" value="AMINOTRANSFERASE CLASS III"/>
    <property type="match status" value="1"/>
</dbReference>
<evidence type="ECO:0000256" key="2">
    <source>
        <dbReference type="ARBA" id="ARBA00022571"/>
    </source>
</evidence>
<dbReference type="PIRSF" id="PIRSF000521">
    <property type="entry name" value="Transaminase_4ab_Lys_Orn"/>
    <property type="match status" value="1"/>
</dbReference>
<accession>A0A7W6EF01</accession>
<gene>
    <name evidence="7" type="ORF">GGR04_002026</name>
</gene>
<dbReference type="InterPro" id="IPR015424">
    <property type="entry name" value="PyrdxlP-dep_Trfase"/>
</dbReference>
<dbReference type="EMBL" id="JACIEK010000004">
    <property type="protein sequence ID" value="MBB3998187.1"/>
    <property type="molecule type" value="Genomic_DNA"/>
</dbReference>
<keyword evidence="4 7" id="KW-0808">Transferase</keyword>
<dbReference type="InterPro" id="IPR050103">
    <property type="entry name" value="Class-III_PLP-dep_AT"/>
</dbReference>
<keyword evidence="2" id="KW-0055">Arginine biosynthesis</keyword>
<dbReference type="FunFam" id="3.40.640.10:FF:000004">
    <property type="entry name" value="Acetylornithine aminotransferase"/>
    <property type="match status" value="1"/>
</dbReference>
<dbReference type="GO" id="GO:0008483">
    <property type="term" value="F:transaminase activity"/>
    <property type="evidence" value="ECO:0007669"/>
    <property type="project" value="UniProtKB-KW"/>
</dbReference>
<dbReference type="Gene3D" id="3.90.1150.10">
    <property type="entry name" value="Aspartate Aminotransferase, domain 1"/>
    <property type="match status" value="1"/>
</dbReference>
<dbReference type="GO" id="GO:0030170">
    <property type="term" value="F:pyridoxal phosphate binding"/>
    <property type="evidence" value="ECO:0007669"/>
    <property type="project" value="InterPro"/>
</dbReference>
<keyword evidence="3 7" id="KW-0032">Aminotransferase</keyword>
<evidence type="ECO:0000256" key="5">
    <source>
        <dbReference type="ARBA" id="ARBA00022898"/>
    </source>
</evidence>
<dbReference type="Proteomes" id="UP000542776">
    <property type="component" value="Unassembled WGS sequence"/>
</dbReference>
<evidence type="ECO:0000256" key="3">
    <source>
        <dbReference type="ARBA" id="ARBA00022576"/>
    </source>
</evidence>
<dbReference type="CDD" id="cd00610">
    <property type="entry name" value="OAT_like"/>
    <property type="match status" value="1"/>
</dbReference>
<reference evidence="7 8" key="1">
    <citation type="submission" date="2020-08" db="EMBL/GenBank/DDBJ databases">
        <title>Genomic Encyclopedia of Type Strains, Phase IV (KMG-IV): sequencing the most valuable type-strain genomes for metagenomic binning, comparative biology and taxonomic classification.</title>
        <authorList>
            <person name="Goeker M."/>
        </authorList>
    </citation>
    <scope>NUCLEOTIDE SEQUENCE [LARGE SCALE GENOMIC DNA]</scope>
    <source>
        <strain evidence="7 8">DSM 102238</strain>
    </source>
</reference>
<dbReference type="GO" id="GO:0006526">
    <property type="term" value="P:L-arginine biosynthetic process"/>
    <property type="evidence" value="ECO:0007669"/>
    <property type="project" value="UniProtKB-KW"/>
</dbReference>
<evidence type="ECO:0000256" key="1">
    <source>
        <dbReference type="ARBA" id="ARBA00001933"/>
    </source>
</evidence>
<evidence type="ECO:0000256" key="4">
    <source>
        <dbReference type="ARBA" id="ARBA00022679"/>
    </source>
</evidence>
<dbReference type="InterPro" id="IPR015422">
    <property type="entry name" value="PyrdxlP-dep_Trfase_small"/>
</dbReference>
<comment type="caution">
    <text evidence="7">The sequence shown here is derived from an EMBL/GenBank/DDBJ whole genome shotgun (WGS) entry which is preliminary data.</text>
</comment>
<evidence type="ECO:0000256" key="6">
    <source>
        <dbReference type="RuleBase" id="RU003560"/>
    </source>
</evidence>
<evidence type="ECO:0000313" key="8">
    <source>
        <dbReference type="Proteomes" id="UP000542776"/>
    </source>
</evidence>
<organism evidence="7 8">
    <name type="scientific">Aureimonas pseudogalii</name>
    <dbReference type="NCBI Taxonomy" id="1744844"/>
    <lineage>
        <taxon>Bacteria</taxon>
        <taxon>Pseudomonadati</taxon>
        <taxon>Pseudomonadota</taxon>
        <taxon>Alphaproteobacteria</taxon>
        <taxon>Hyphomicrobiales</taxon>
        <taxon>Aurantimonadaceae</taxon>
        <taxon>Aureimonas</taxon>
    </lineage>
</organism>
<comment type="cofactor">
    <cofactor evidence="1">
        <name>pyridoxal 5'-phosphate</name>
        <dbReference type="ChEBI" id="CHEBI:597326"/>
    </cofactor>
</comment>
<keyword evidence="2" id="KW-0028">Amino-acid biosynthesis</keyword>
<keyword evidence="5 6" id="KW-0663">Pyridoxal phosphate</keyword>